<protein>
    <submittedName>
        <fullName evidence="1">Uncharacterized protein</fullName>
    </submittedName>
</protein>
<organism evidence="1 2">
    <name type="scientific">Puccinia coronata f. sp. avenae</name>
    <dbReference type="NCBI Taxonomy" id="200324"/>
    <lineage>
        <taxon>Eukaryota</taxon>
        <taxon>Fungi</taxon>
        <taxon>Dikarya</taxon>
        <taxon>Basidiomycota</taxon>
        <taxon>Pucciniomycotina</taxon>
        <taxon>Pucciniomycetes</taxon>
        <taxon>Pucciniales</taxon>
        <taxon>Pucciniaceae</taxon>
        <taxon>Puccinia</taxon>
    </lineage>
</organism>
<dbReference type="Proteomes" id="UP000235392">
    <property type="component" value="Unassembled WGS sequence"/>
</dbReference>
<accession>A0A2N5UBP1</accession>
<comment type="caution">
    <text evidence="1">The sequence shown here is derived from an EMBL/GenBank/DDBJ whole genome shotgun (WGS) entry which is preliminary data.</text>
</comment>
<evidence type="ECO:0000313" key="2">
    <source>
        <dbReference type="Proteomes" id="UP000235392"/>
    </source>
</evidence>
<reference evidence="1 2" key="1">
    <citation type="submission" date="2017-11" db="EMBL/GenBank/DDBJ databases">
        <title>De novo assembly and phasing of dikaryotic genomes from two isolates of Puccinia coronata f. sp. avenae, the causal agent of oat crown rust.</title>
        <authorList>
            <person name="Miller M.E."/>
            <person name="Zhang Y."/>
            <person name="Omidvar V."/>
            <person name="Sperschneider J."/>
            <person name="Schwessinger B."/>
            <person name="Raley C."/>
            <person name="Palmer J.M."/>
            <person name="Garnica D."/>
            <person name="Upadhyaya N."/>
            <person name="Rathjen J."/>
            <person name="Taylor J.M."/>
            <person name="Park R.F."/>
            <person name="Dodds P.N."/>
            <person name="Hirsch C.D."/>
            <person name="Kianian S.F."/>
            <person name="Figueroa M."/>
        </authorList>
    </citation>
    <scope>NUCLEOTIDE SEQUENCE [LARGE SCALE GENOMIC DNA]</scope>
    <source>
        <strain evidence="1">12SD80</strain>
    </source>
</reference>
<evidence type="ECO:0000313" key="1">
    <source>
        <dbReference type="EMBL" id="PLW35159.1"/>
    </source>
</evidence>
<name>A0A2N5UBP1_9BASI</name>
<proteinExistence type="predicted"/>
<dbReference type="AlphaFoldDB" id="A0A2N5UBP1"/>
<sequence>MVASKFILDAAIQFKLGCRNRLPIQTLWPGRLATGFESVLDSLGGTAPELESDGRIRCKLGCDHPSQHCWQCQYPHDCWQCQYPHDCWLFVCPRAPRDLGSHPYRAEQGDKVTGAANPAA</sequence>
<gene>
    <name evidence="1" type="ORF">PCASD_11246</name>
</gene>
<dbReference type="EMBL" id="PGCI01000183">
    <property type="protein sequence ID" value="PLW35159.1"/>
    <property type="molecule type" value="Genomic_DNA"/>
</dbReference>